<gene>
    <name evidence="1" type="ORF">C0Q70_18892</name>
</gene>
<dbReference type="Gene3D" id="3.10.129.10">
    <property type="entry name" value="Hotdog Thioesterase"/>
    <property type="match status" value="1"/>
</dbReference>
<comment type="caution">
    <text evidence="1">The sequence shown here is derived from an EMBL/GenBank/DDBJ whole genome shotgun (WGS) entry which is preliminary data.</text>
</comment>
<sequence length="295" mass="33694">MVAAKCFFLSIQAYPSLNLRIDVDQNHHQAHINLPGLRFDDIDHTGQPSMWRLLNTFGSTEHAAYYDPNSFLSYNKLQKQGIKTFSQSVTMEVAQSFYEVTTPKSPVQVKLNCTGIADSTFTTNICVMFGGRLKPSIIIKSLNSLIHKESGLSEQVPQWWRTHFSMFLPTFPEKPQIPNPPENIQKTFTHHLTVPLSDTDTSGFTRHPMYVRYFFDNMSIASNRGFYKKFLGHLHQYQVKRLSMTSHGATRWGDALTVETCEDPEEEGLKIHCFTGKNGHVKWYACAEFFPATDT</sequence>
<dbReference type="Proteomes" id="UP000245119">
    <property type="component" value="Linkage Group LG12"/>
</dbReference>
<reference evidence="1 2" key="1">
    <citation type="submission" date="2018-04" db="EMBL/GenBank/DDBJ databases">
        <title>The genome of golden apple snail Pomacea canaliculata provides insight into stress tolerance and invasive adaptation.</title>
        <authorList>
            <person name="Liu C."/>
            <person name="Liu B."/>
            <person name="Ren Y."/>
            <person name="Zhang Y."/>
            <person name="Wang H."/>
            <person name="Li S."/>
            <person name="Jiang F."/>
            <person name="Yin L."/>
            <person name="Zhang G."/>
            <person name="Qian W."/>
            <person name="Fan W."/>
        </authorList>
    </citation>
    <scope>NUCLEOTIDE SEQUENCE [LARGE SCALE GENOMIC DNA]</scope>
    <source>
        <strain evidence="1">SZHN2017</strain>
        <tissue evidence="1">Muscle</tissue>
    </source>
</reference>
<evidence type="ECO:0000313" key="1">
    <source>
        <dbReference type="EMBL" id="PVD20731.1"/>
    </source>
</evidence>
<dbReference type="EMBL" id="PZQS01000012">
    <property type="protein sequence ID" value="PVD20731.1"/>
    <property type="molecule type" value="Genomic_DNA"/>
</dbReference>
<dbReference type="OrthoDB" id="6055966at2759"/>
<name>A0A2T7NHS9_POMCA</name>
<proteinExistence type="predicted"/>
<evidence type="ECO:0000313" key="2">
    <source>
        <dbReference type="Proteomes" id="UP000245119"/>
    </source>
</evidence>
<accession>A0A2T7NHS9</accession>
<dbReference type="PANTHER" id="PTHR34487:SF1">
    <property type="entry name" value="ACYL-ACP THIOESTERASE"/>
    <property type="match status" value="1"/>
</dbReference>
<dbReference type="PANTHER" id="PTHR34487">
    <property type="entry name" value="ACYL-ACP THIOESTERASE"/>
    <property type="match status" value="1"/>
</dbReference>
<dbReference type="AlphaFoldDB" id="A0A2T7NHS9"/>
<protein>
    <submittedName>
        <fullName evidence="1">Uncharacterized protein</fullName>
    </submittedName>
</protein>
<organism evidence="1 2">
    <name type="scientific">Pomacea canaliculata</name>
    <name type="common">Golden apple snail</name>
    <dbReference type="NCBI Taxonomy" id="400727"/>
    <lineage>
        <taxon>Eukaryota</taxon>
        <taxon>Metazoa</taxon>
        <taxon>Spiralia</taxon>
        <taxon>Lophotrochozoa</taxon>
        <taxon>Mollusca</taxon>
        <taxon>Gastropoda</taxon>
        <taxon>Caenogastropoda</taxon>
        <taxon>Architaenioglossa</taxon>
        <taxon>Ampullarioidea</taxon>
        <taxon>Ampullariidae</taxon>
        <taxon>Pomacea</taxon>
    </lineage>
</organism>
<keyword evidence="2" id="KW-1185">Reference proteome</keyword>
<dbReference type="InterPro" id="IPR029069">
    <property type="entry name" value="HotDog_dom_sf"/>
</dbReference>
<dbReference type="SUPFAM" id="SSF54637">
    <property type="entry name" value="Thioesterase/thiol ester dehydrase-isomerase"/>
    <property type="match status" value="1"/>
</dbReference>